<name>A0A0F9GYF0_9ZZZZ</name>
<proteinExistence type="predicted"/>
<accession>A0A0F9GYF0</accession>
<protein>
    <submittedName>
        <fullName evidence="1">Uncharacterized protein</fullName>
    </submittedName>
</protein>
<sequence>MRFEAEGDLKLQLDQLLNQGLNLFDNFELPVELGIETEFNRVAYSWPSADASGVLKSNGSGSLSWVAASAPGDHAIDSAVHTLSGATAGHVLRASAADAFAIAELQFSDLGGSIANAQVPESAVTQHEAALTILSSQVDMAVIDTPAFTTVQHLQDVFHSSGWISGGVLSNDGSANIDVTAGEGLIRAADVRTNQLLFNDWAASTTNAISDGTAKFVGVEYNAGSPQIVLKATDTWDFNTDFPVGSVVREGSTLHISQAEHAIGDHANFMIQRLYEVQKFARDNITGGLILGEDGASRFVTVSTGVIWSRLNKFTISAIDTDTGGAADTFETYKHVSGTFTLTTGVTTWPNTHYDDGTDLVLMDSNKYANLWFYLDSDGDLVMLYGTAQYNKSTLAELESPPSTIPLRVSTHSFLIGRMIFKKSSSSTEEINSVFDTVFSPTLVSDHGNLGGLSDDDHIQYILEDGSRAFSGNLDMGTNNITNVGTYSGGAITATSIDASGNITAQAASGASVMRLIRNLVGDNTQLQFKLAGAEEWHIGVSGSSPGVLAFNDAFNGDVVTITRGGNVLMGALTASSFLSSGFGTEEITIVDAGSTSATEQDWIEVTVGGNTGYIRVFAAK</sequence>
<dbReference type="EMBL" id="LAZR01016597">
    <property type="protein sequence ID" value="KKM03805.1"/>
    <property type="molecule type" value="Genomic_DNA"/>
</dbReference>
<dbReference type="AlphaFoldDB" id="A0A0F9GYF0"/>
<gene>
    <name evidence="1" type="ORF">LCGC14_1770760</name>
</gene>
<evidence type="ECO:0000313" key="1">
    <source>
        <dbReference type="EMBL" id="KKM03805.1"/>
    </source>
</evidence>
<organism evidence="1">
    <name type="scientific">marine sediment metagenome</name>
    <dbReference type="NCBI Taxonomy" id="412755"/>
    <lineage>
        <taxon>unclassified sequences</taxon>
        <taxon>metagenomes</taxon>
        <taxon>ecological metagenomes</taxon>
    </lineage>
</organism>
<comment type="caution">
    <text evidence="1">The sequence shown here is derived from an EMBL/GenBank/DDBJ whole genome shotgun (WGS) entry which is preliminary data.</text>
</comment>
<reference evidence="1" key="1">
    <citation type="journal article" date="2015" name="Nature">
        <title>Complex archaea that bridge the gap between prokaryotes and eukaryotes.</title>
        <authorList>
            <person name="Spang A."/>
            <person name="Saw J.H."/>
            <person name="Jorgensen S.L."/>
            <person name="Zaremba-Niedzwiedzka K."/>
            <person name="Martijn J."/>
            <person name="Lind A.E."/>
            <person name="van Eijk R."/>
            <person name="Schleper C."/>
            <person name="Guy L."/>
            <person name="Ettema T.J."/>
        </authorList>
    </citation>
    <scope>NUCLEOTIDE SEQUENCE</scope>
</reference>